<evidence type="ECO:0000256" key="1">
    <source>
        <dbReference type="ARBA" id="ARBA00023125"/>
    </source>
</evidence>
<feature type="domain" description="HTH tetR-type" evidence="3">
    <location>
        <begin position="5"/>
        <end position="65"/>
    </location>
</feature>
<dbReference type="PROSITE" id="PS50977">
    <property type="entry name" value="HTH_TETR_2"/>
    <property type="match status" value="1"/>
</dbReference>
<dbReference type="EMBL" id="FRFD01000003">
    <property type="protein sequence ID" value="SHO43955.1"/>
    <property type="molecule type" value="Genomic_DNA"/>
</dbReference>
<dbReference type="InterPro" id="IPR001647">
    <property type="entry name" value="HTH_TetR"/>
</dbReference>
<gene>
    <name evidence="4" type="ORF">SAMN02745217_00415</name>
</gene>
<proteinExistence type="predicted"/>
<reference evidence="4 5" key="1">
    <citation type="submission" date="2016-12" db="EMBL/GenBank/DDBJ databases">
        <authorList>
            <person name="Song W.-J."/>
            <person name="Kurnit D.M."/>
        </authorList>
    </citation>
    <scope>NUCLEOTIDE SEQUENCE [LARGE SCALE GENOMIC DNA]</scope>
    <source>
        <strain evidence="4 5">DSM 12503</strain>
    </source>
</reference>
<keyword evidence="5" id="KW-1185">Reference proteome</keyword>
<dbReference type="PANTHER" id="PTHR43479:SF11">
    <property type="entry name" value="ACREF_ENVCD OPERON REPRESSOR-RELATED"/>
    <property type="match status" value="1"/>
</dbReference>
<evidence type="ECO:0000313" key="5">
    <source>
        <dbReference type="Proteomes" id="UP000184612"/>
    </source>
</evidence>
<dbReference type="GO" id="GO:0003677">
    <property type="term" value="F:DNA binding"/>
    <property type="evidence" value="ECO:0007669"/>
    <property type="project" value="UniProtKB-UniRule"/>
</dbReference>
<dbReference type="STRING" id="1121345.SAMN02745217_00415"/>
<dbReference type="AlphaFoldDB" id="A0A1M7XY56"/>
<name>A0A1M7XY56_9FIRM</name>
<dbReference type="SUPFAM" id="SSF46689">
    <property type="entry name" value="Homeodomain-like"/>
    <property type="match status" value="1"/>
</dbReference>
<dbReference type="Gene3D" id="1.10.357.10">
    <property type="entry name" value="Tetracycline Repressor, domain 2"/>
    <property type="match status" value="1"/>
</dbReference>
<sequence>MRELKSVEEKILDRALYLIGKNRSLNISIRAISKEAGVNVSAINYYFRTKEEMLRQAKELYVANTLSITAILENGELGPEEKFLYAANEIMEYIIRYPGIDVLLRDAREKDDEISVKVLKVSEEMTEGLNHILDSLLKGAKDISCKHIIFWSAINYPVEDNPFMKYSAVLNDRKNRMAYIKLLLAMLRQ</sequence>
<dbReference type="Proteomes" id="UP000184612">
    <property type="component" value="Unassembled WGS sequence"/>
</dbReference>
<protein>
    <submittedName>
        <fullName evidence="4">Transcriptional regulator, TetR family</fullName>
    </submittedName>
</protein>
<dbReference type="InterPro" id="IPR050624">
    <property type="entry name" value="HTH-type_Tx_Regulator"/>
</dbReference>
<evidence type="ECO:0000256" key="2">
    <source>
        <dbReference type="PROSITE-ProRule" id="PRU00335"/>
    </source>
</evidence>
<keyword evidence="1 2" id="KW-0238">DNA-binding</keyword>
<organism evidence="4 5">
    <name type="scientific">Anaerocolumna xylanovorans DSM 12503</name>
    <dbReference type="NCBI Taxonomy" id="1121345"/>
    <lineage>
        <taxon>Bacteria</taxon>
        <taxon>Bacillati</taxon>
        <taxon>Bacillota</taxon>
        <taxon>Clostridia</taxon>
        <taxon>Lachnospirales</taxon>
        <taxon>Lachnospiraceae</taxon>
        <taxon>Anaerocolumna</taxon>
    </lineage>
</organism>
<feature type="DNA-binding region" description="H-T-H motif" evidence="2">
    <location>
        <begin position="28"/>
        <end position="47"/>
    </location>
</feature>
<dbReference type="InterPro" id="IPR009057">
    <property type="entry name" value="Homeodomain-like_sf"/>
</dbReference>
<evidence type="ECO:0000259" key="3">
    <source>
        <dbReference type="PROSITE" id="PS50977"/>
    </source>
</evidence>
<accession>A0A1M7XY56</accession>
<dbReference type="OrthoDB" id="9789566at2"/>
<dbReference type="PANTHER" id="PTHR43479">
    <property type="entry name" value="ACREF/ENVCD OPERON REPRESSOR-RELATED"/>
    <property type="match status" value="1"/>
</dbReference>
<evidence type="ECO:0000313" key="4">
    <source>
        <dbReference type="EMBL" id="SHO43955.1"/>
    </source>
</evidence>
<dbReference type="RefSeq" id="WP_073587135.1">
    <property type="nucleotide sequence ID" value="NZ_FRFD01000003.1"/>
</dbReference>
<dbReference type="Pfam" id="PF00440">
    <property type="entry name" value="TetR_N"/>
    <property type="match status" value="1"/>
</dbReference>